<feature type="chain" id="PRO_5040376174" evidence="1">
    <location>
        <begin position="21"/>
        <end position="93"/>
    </location>
</feature>
<dbReference type="Pfam" id="PF03662">
    <property type="entry name" value="Glyco_hydro_79n"/>
    <property type="match status" value="1"/>
</dbReference>
<dbReference type="GO" id="GO:0016798">
    <property type="term" value="F:hydrolase activity, acting on glycosyl bonds"/>
    <property type="evidence" value="ECO:0007669"/>
    <property type="project" value="InterPro"/>
</dbReference>
<dbReference type="EMBL" id="NBSK02000001">
    <property type="protein sequence ID" value="KAJ0224738.1"/>
    <property type="molecule type" value="Genomic_DNA"/>
</dbReference>
<protein>
    <submittedName>
        <fullName evidence="2">Uncharacterized protein</fullName>
    </submittedName>
</protein>
<organism evidence="2 3">
    <name type="scientific">Lactuca sativa</name>
    <name type="common">Garden lettuce</name>
    <dbReference type="NCBI Taxonomy" id="4236"/>
    <lineage>
        <taxon>Eukaryota</taxon>
        <taxon>Viridiplantae</taxon>
        <taxon>Streptophyta</taxon>
        <taxon>Embryophyta</taxon>
        <taxon>Tracheophyta</taxon>
        <taxon>Spermatophyta</taxon>
        <taxon>Magnoliopsida</taxon>
        <taxon>eudicotyledons</taxon>
        <taxon>Gunneridae</taxon>
        <taxon>Pentapetalae</taxon>
        <taxon>asterids</taxon>
        <taxon>campanulids</taxon>
        <taxon>Asterales</taxon>
        <taxon>Asteraceae</taxon>
        <taxon>Cichorioideae</taxon>
        <taxon>Cichorieae</taxon>
        <taxon>Lactucinae</taxon>
        <taxon>Lactuca</taxon>
    </lineage>
</organism>
<reference evidence="2 3" key="1">
    <citation type="journal article" date="2017" name="Nat. Commun.">
        <title>Genome assembly with in vitro proximity ligation data and whole-genome triplication in lettuce.</title>
        <authorList>
            <person name="Reyes-Chin-Wo S."/>
            <person name="Wang Z."/>
            <person name="Yang X."/>
            <person name="Kozik A."/>
            <person name="Arikit S."/>
            <person name="Song C."/>
            <person name="Xia L."/>
            <person name="Froenicke L."/>
            <person name="Lavelle D.O."/>
            <person name="Truco M.J."/>
            <person name="Xia R."/>
            <person name="Zhu S."/>
            <person name="Xu C."/>
            <person name="Xu H."/>
            <person name="Xu X."/>
            <person name="Cox K."/>
            <person name="Korf I."/>
            <person name="Meyers B.C."/>
            <person name="Michelmore R.W."/>
        </authorList>
    </citation>
    <scope>NUCLEOTIDE SEQUENCE [LARGE SCALE GENOMIC DNA]</scope>
    <source>
        <strain evidence="3">cv. Salinas</strain>
        <tissue evidence="2">Seedlings</tissue>
    </source>
</reference>
<sequence length="93" mass="10242">MSVLLILHMLLLLLTVVCFSSKMVVSLSSSVETSSVVEGSVNINGMTSIGFIDEDFICATLDWWPQEKCDYGSCSWGNASLLNLVSDVYYNFC</sequence>
<evidence type="ECO:0000313" key="3">
    <source>
        <dbReference type="Proteomes" id="UP000235145"/>
    </source>
</evidence>
<accession>A0A9R1WME7</accession>
<dbReference type="PANTHER" id="PTHR14363">
    <property type="entry name" value="HEPARANASE-RELATED"/>
    <property type="match status" value="1"/>
</dbReference>
<keyword evidence="1" id="KW-0732">Signal</keyword>
<evidence type="ECO:0000313" key="2">
    <source>
        <dbReference type="EMBL" id="KAJ0224738.1"/>
    </source>
</evidence>
<proteinExistence type="predicted"/>
<dbReference type="InterPro" id="IPR005199">
    <property type="entry name" value="Glyco_hydro_79"/>
</dbReference>
<evidence type="ECO:0000256" key="1">
    <source>
        <dbReference type="SAM" id="SignalP"/>
    </source>
</evidence>
<dbReference type="GO" id="GO:0016020">
    <property type="term" value="C:membrane"/>
    <property type="evidence" value="ECO:0007669"/>
    <property type="project" value="InterPro"/>
</dbReference>
<dbReference type="PANTHER" id="PTHR14363:SF17">
    <property type="entry name" value="HEPARANASE-LIKE PROTEIN 3"/>
    <property type="match status" value="1"/>
</dbReference>
<keyword evidence="3" id="KW-1185">Reference proteome</keyword>
<name>A0A9R1WME7_LACSA</name>
<dbReference type="AlphaFoldDB" id="A0A9R1WME7"/>
<comment type="caution">
    <text evidence="2">The sequence shown here is derived from an EMBL/GenBank/DDBJ whole genome shotgun (WGS) entry which is preliminary data.</text>
</comment>
<feature type="signal peptide" evidence="1">
    <location>
        <begin position="1"/>
        <end position="20"/>
    </location>
</feature>
<gene>
    <name evidence="2" type="ORF">LSAT_V11C100018070</name>
</gene>
<dbReference type="Proteomes" id="UP000235145">
    <property type="component" value="Unassembled WGS sequence"/>
</dbReference>